<organism evidence="1 2">
    <name type="scientific">Psychrobacter aquaticus CMS 56</name>
    <dbReference type="NCBI Taxonomy" id="1354303"/>
    <lineage>
        <taxon>Bacteria</taxon>
        <taxon>Pseudomonadati</taxon>
        <taxon>Pseudomonadota</taxon>
        <taxon>Gammaproteobacteria</taxon>
        <taxon>Moraxellales</taxon>
        <taxon>Moraxellaceae</taxon>
        <taxon>Psychrobacter</taxon>
    </lineage>
</organism>
<proteinExistence type="predicted"/>
<reference evidence="1 2" key="1">
    <citation type="journal article" date="2013" name="Genome Announc.">
        <title>Draft Genome Sequence of Psychrobacter aquaticus Strain CMS 56T, Isolated from a Cyanobacterial Mat Sample Collected from Water Bodies in the McMurdo Dry Valley Region of Antarctica.</title>
        <authorList>
            <person name="Reddy G.S."/>
            <person name="Ara S."/>
            <person name="Singh A."/>
            <person name="Kumar Pinnaka A."/>
            <person name="Shivaji S."/>
        </authorList>
    </citation>
    <scope>NUCLEOTIDE SEQUENCE [LARGE SCALE GENOMIC DNA]</scope>
    <source>
        <strain evidence="1 2">CMS 56</strain>
    </source>
</reference>
<dbReference type="InterPro" id="IPR026365">
    <property type="entry name" value="BcepMu_gp16"/>
</dbReference>
<sequence length="75" mass="8154">MAKHDAAPITANQFRKSLIDQGITHKEWAEARGYDPEYCSRVLTGMVKGTRGKGHAIKVAMGLKIDPKATSEVTA</sequence>
<accession>U4TBR8</accession>
<comment type="caution">
    <text evidence="1">The sequence shown here is derived from an EMBL/GenBank/DDBJ whole genome shotgun (WGS) entry which is preliminary data.</text>
</comment>
<dbReference type="OrthoDB" id="5679056at2"/>
<dbReference type="PATRIC" id="fig|1354303.4.peg.829"/>
<name>U4TBR8_9GAMM</name>
<dbReference type="RefSeq" id="WP_021813495.1">
    <property type="nucleotide sequence ID" value="NZ_AUSW01000015.1"/>
</dbReference>
<keyword evidence="2" id="KW-1185">Reference proteome</keyword>
<dbReference type="AlphaFoldDB" id="U4TBR8"/>
<dbReference type="NCBIfam" id="TIGR04111">
    <property type="entry name" value="BcepMu_gp16"/>
    <property type="match status" value="1"/>
</dbReference>
<evidence type="ECO:0000313" key="1">
    <source>
        <dbReference type="EMBL" id="ERL56164.1"/>
    </source>
</evidence>
<dbReference type="Proteomes" id="UP000016761">
    <property type="component" value="Unassembled WGS sequence"/>
</dbReference>
<dbReference type="EMBL" id="AUSW01000015">
    <property type="protein sequence ID" value="ERL56164.1"/>
    <property type="molecule type" value="Genomic_DNA"/>
</dbReference>
<dbReference type="STRING" id="1354303.M917_0842"/>
<gene>
    <name evidence="1" type="ORF">M917_0842</name>
</gene>
<evidence type="ECO:0008006" key="3">
    <source>
        <dbReference type="Google" id="ProtNLM"/>
    </source>
</evidence>
<evidence type="ECO:0000313" key="2">
    <source>
        <dbReference type="Proteomes" id="UP000016761"/>
    </source>
</evidence>
<protein>
    <recommendedName>
        <fullName evidence="3">Phage-associated protein, BcepMu gp16 family</fullName>
    </recommendedName>
</protein>